<sequence length="323" mass="36287">MRQFVPLRTMYDLLRAASNLRAYLPLVQYILTTTIENIAEADKYLMELNTLLSAGVSLESAYYADDIQTIANETRKQVVNDFDDKFSDVSFIVIAIVYGPGFPNAPRYDDLVRAAIILGSSYNNDTLFQPTNTMVAAFARISTSLTSRIAALQAGFKVLDFPLFKQLVDTLMGNDEYGRYCYQKYKELGKGIFGQAFDSAWQCVDNEYERLEYLKTTLELMANLLTIDYDDVSTHLNNCNQLESGDNFNNCLAALANFYTNLFPQTANKISTIYQLATNEAEASENRILICIELVYIQGTVIESQKISDKLAICSRDGPKGSD</sequence>
<accession>A0A0E4G9P7</accession>
<dbReference type="VEuPathDB" id="VectorBase:AGAP007276"/>
<protein>
    <submittedName>
        <fullName evidence="1">Uncharacterized protein</fullName>
    </submittedName>
</protein>
<reference evidence="1" key="1">
    <citation type="submission" date="2015-03" db="EMBL/GenBank/DDBJ databases">
        <title>Long non-coding RNA discovery across the genus Anopheles reveals conserved secondary structures within and beyond the Gambiae complex.</title>
        <authorList>
            <person name="Jenkins A."/>
            <person name="Waterhouse R."/>
            <person name="Muskavitch M."/>
        </authorList>
    </citation>
    <scope>NUCLEOTIDE SEQUENCE</scope>
    <source>
        <tissue evidence="1">Whole body</tissue>
    </source>
</reference>
<dbReference type="EMBL" id="HACL01000299">
    <property type="protein sequence ID" value="CFW94593.1"/>
    <property type="molecule type" value="Transcribed_RNA"/>
</dbReference>
<dbReference type="AlphaFoldDB" id="A0A0E4G9P7"/>
<proteinExistence type="predicted"/>
<name>A0A0E4G9P7_ANOGA</name>
<organism evidence="1">
    <name type="scientific">Anopheles gambiae</name>
    <name type="common">African malaria mosquito</name>
    <dbReference type="NCBI Taxonomy" id="7165"/>
    <lineage>
        <taxon>Eukaryota</taxon>
        <taxon>Metazoa</taxon>
        <taxon>Ecdysozoa</taxon>
        <taxon>Arthropoda</taxon>
        <taxon>Hexapoda</taxon>
        <taxon>Insecta</taxon>
        <taxon>Pterygota</taxon>
        <taxon>Neoptera</taxon>
        <taxon>Endopterygota</taxon>
        <taxon>Diptera</taxon>
        <taxon>Nematocera</taxon>
        <taxon>Culicoidea</taxon>
        <taxon>Culicidae</taxon>
        <taxon>Anophelinae</taxon>
        <taxon>Anopheles</taxon>
    </lineage>
</organism>
<evidence type="ECO:0000313" key="1">
    <source>
        <dbReference type="EMBL" id="CFW94593.1"/>
    </source>
</evidence>
<dbReference type="VEuPathDB" id="VectorBase:AGAMI1_010171"/>